<feature type="transmembrane region" description="Helical" evidence="1">
    <location>
        <begin position="81"/>
        <end position="99"/>
    </location>
</feature>
<sequence>MAFIATGGGLIISTAANEENFYKTEILIIFGCFFAISLADHFKKLIGKDDKIKFNKRSLYVLICSFIGVTLTWFINHKMGYGAVIANGLVGVMAAIFLPNDLAGITYTSSFVGMSSLAVIPSMAAAALGSLIVGLILLTTVEIYAGIGGKGGTTAALSTIIAKTIMRIFS</sequence>
<feature type="transmembrane region" description="Helical" evidence="1">
    <location>
        <begin position="111"/>
        <end position="137"/>
    </location>
</feature>
<proteinExistence type="predicted"/>
<feature type="transmembrane region" description="Helical" evidence="1">
    <location>
        <begin position="26"/>
        <end position="46"/>
    </location>
</feature>
<dbReference type="EMBL" id="FQTY01000003">
    <property type="protein sequence ID" value="SHE54708.1"/>
    <property type="molecule type" value="Genomic_DNA"/>
</dbReference>
<evidence type="ECO:0000256" key="1">
    <source>
        <dbReference type="SAM" id="Phobius"/>
    </source>
</evidence>
<reference evidence="3" key="1">
    <citation type="submission" date="2016-11" db="EMBL/GenBank/DDBJ databases">
        <authorList>
            <person name="Varghese N."/>
            <person name="Submissions S."/>
        </authorList>
    </citation>
    <scope>NUCLEOTIDE SEQUENCE [LARGE SCALE GENOMIC DNA]</scope>
    <source>
        <strain evidence="3">DSM 18095</strain>
    </source>
</reference>
<organism evidence="2 3">
    <name type="scientific">Tissierella praeacuta DSM 18095</name>
    <dbReference type="NCBI Taxonomy" id="1123404"/>
    <lineage>
        <taxon>Bacteria</taxon>
        <taxon>Bacillati</taxon>
        <taxon>Bacillota</taxon>
        <taxon>Tissierellia</taxon>
        <taxon>Tissierellales</taxon>
        <taxon>Tissierellaceae</taxon>
        <taxon>Tissierella</taxon>
    </lineage>
</organism>
<keyword evidence="1" id="KW-0472">Membrane</keyword>
<dbReference type="STRING" id="1123404.SAMN02745784_01020"/>
<name>A0A1M4UDM4_9FIRM</name>
<evidence type="ECO:0000313" key="3">
    <source>
        <dbReference type="Proteomes" id="UP000184114"/>
    </source>
</evidence>
<accession>A0A1M4UDM4</accession>
<keyword evidence="1" id="KW-1133">Transmembrane helix</keyword>
<keyword evidence="3" id="KW-1185">Reference proteome</keyword>
<protein>
    <submittedName>
        <fullName evidence="2">Uncharacterized protein</fullName>
    </submittedName>
</protein>
<feature type="transmembrane region" description="Helical" evidence="1">
    <location>
        <begin position="58"/>
        <end position="75"/>
    </location>
</feature>
<evidence type="ECO:0000313" key="2">
    <source>
        <dbReference type="EMBL" id="SHE54708.1"/>
    </source>
</evidence>
<dbReference type="AlphaFoldDB" id="A0A1M4UDM4"/>
<dbReference type="Proteomes" id="UP000184114">
    <property type="component" value="Unassembled WGS sequence"/>
</dbReference>
<gene>
    <name evidence="2" type="ORF">SAMN02745784_01020</name>
</gene>
<keyword evidence="1" id="KW-0812">Transmembrane</keyword>